<keyword evidence="7" id="KW-1185">Reference proteome</keyword>
<dbReference type="Proteomes" id="UP001152797">
    <property type="component" value="Unassembled WGS sequence"/>
</dbReference>
<reference evidence="4" key="1">
    <citation type="submission" date="2022-10" db="EMBL/GenBank/DDBJ databases">
        <authorList>
            <person name="Chen Y."/>
            <person name="Dougan E. K."/>
            <person name="Chan C."/>
            <person name="Rhodes N."/>
            <person name="Thang M."/>
        </authorList>
    </citation>
    <scope>NUCLEOTIDE SEQUENCE</scope>
</reference>
<feature type="transmembrane region" description="Helical" evidence="3">
    <location>
        <begin position="55"/>
        <end position="75"/>
    </location>
</feature>
<reference evidence="5" key="2">
    <citation type="submission" date="2024-04" db="EMBL/GenBank/DDBJ databases">
        <authorList>
            <person name="Chen Y."/>
            <person name="Shah S."/>
            <person name="Dougan E. K."/>
            <person name="Thang M."/>
            <person name="Chan C."/>
        </authorList>
    </citation>
    <scope>NUCLEOTIDE SEQUENCE [LARGE SCALE GENOMIC DNA]</scope>
</reference>
<feature type="coiled-coil region" evidence="1">
    <location>
        <begin position="1287"/>
        <end position="1314"/>
    </location>
</feature>
<evidence type="ECO:0000313" key="6">
    <source>
        <dbReference type="EMBL" id="CAL4777717.1"/>
    </source>
</evidence>
<evidence type="ECO:0000256" key="3">
    <source>
        <dbReference type="SAM" id="Phobius"/>
    </source>
</evidence>
<feature type="compositionally biased region" description="Basic and acidic residues" evidence="2">
    <location>
        <begin position="1063"/>
        <end position="1072"/>
    </location>
</feature>
<dbReference type="EMBL" id="CAMXCT030001471">
    <property type="protein sequence ID" value="CAL4777717.1"/>
    <property type="molecule type" value="Genomic_DNA"/>
</dbReference>
<keyword evidence="3" id="KW-1133">Transmembrane helix</keyword>
<comment type="caution">
    <text evidence="4">The sequence shown here is derived from an EMBL/GenBank/DDBJ whole genome shotgun (WGS) entry which is preliminary data.</text>
</comment>
<organism evidence="4">
    <name type="scientific">Cladocopium goreaui</name>
    <dbReference type="NCBI Taxonomy" id="2562237"/>
    <lineage>
        <taxon>Eukaryota</taxon>
        <taxon>Sar</taxon>
        <taxon>Alveolata</taxon>
        <taxon>Dinophyceae</taxon>
        <taxon>Suessiales</taxon>
        <taxon>Symbiodiniaceae</taxon>
        <taxon>Cladocopium</taxon>
    </lineage>
</organism>
<dbReference type="GO" id="GO:0003964">
    <property type="term" value="F:RNA-directed DNA polymerase activity"/>
    <property type="evidence" value="ECO:0007669"/>
    <property type="project" value="UniProtKB-KW"/>
</dbReference>
<feature type="compositionally biased region" description="Basic and acidic residues" evidence="2">
    <location>
        <begin position="1079"/>
        <end position="1089"/>
    </location>
</feature>
<proteinExistence type="predicted"/>
<protein>
    <submittedName>
        <fullName evidence="6">LINE-1 reverse transcriptase-like</fullName>
    </submittedName>
</protein>
<feature type="region of interest" description="Disordered" evidence="2">
    <location>
        <begin position="231"/>
        <end position="271"/>
    </location>
</feature>
<keyword evidence="6" id="KW-0808">Transferase</keyword>
<keyword evidence="6" id="KW-0548">Nucleotidyltransferase</keyword>
<evidence type="ECO:0000313" key="4">
    <source>
        <dbReference type="EMBL" id="CAI3990405.1"/>
    </source>
</evidence>
<evidence type="ECO:0000313" key="5">
    <source>
        <dbReference type="EMBL" id="CAL1143780.1"/>
    </source>
</evidence>
<evidence type="ECO:0000256" key="2">
    <source>
        <dbReference type="SAM" id="MobiDB-lite"/>
    </source>
</evidence>
<accession>A0A9P1CF16</accession>
<feature type="region of interest" description="Disordered" evidence="2">
    <location>
        <begin position="1061"/>
        <end position="1222"/>
    </location>
</feature>
<gene>
    <name evidence="4" type="ORF">C1SCF055_LOCUS17398</name>
</gene>
<name>A0A9P1CF16_9DINO</name>
<keyword evidence="3" id="KW-0472">Membrane</keyword>
<dbReference type="EMBL" id="CAMXCT020001471">
    <property type="protein sequence ID" value="CAL1143780.1"/>
    <property type="molecule type" value="Genomic_DNA"/>
</dbReference>
<sequence length="1334" mass="147405">MRPAALAGASGGVVSAILGLVSDSVSRDFAEPIHCPTIQDIFHPPAYWTLNYPSLLLGILIGLLVGPVLETLVLLRQLWALQIRARFRVQGVARCEMTALNASMMATTSRGWVEHRSKLGHYPATIRLMWIVAGIHDCLKRGEIQQARARCALALAATDQSAIDMGNWSLAQEFLPELPPPYQSFTNRRAPDQSEQVSTRLTDERFIEIMMWRLKDRDSYLEWRRRLNQSAKPKPQPGLLNRDSLPKPGPKGAAKPKPKAKASGGFRTERSLDGGKFLNSLFAALRPERSVPGARASTVHADIGTFVLRPSVGLARIESLFPRAPGGKIWPMPLPFPEMHGKRASRRQPDGARKLGVNFVVLILNWLALGEAFTDLNTIGLGTKLNYQQWSAVKRFVPLVDTSNAQEQVNAEQMGRSAAKLENVEALLSDLEKEAVGPASDFRAGMRKVEDSFCEGDETQGRQKVEEVRAQYDAVTRSLKGQFWGAQVDGRAGRLQPILTRLIPLANIILRVVGSQFTAEAQRHGLQKGLWNRLLVREHAQLLPEEGLPDRAYDMHPLWEEVCSVKQFRVLGQVKRRHRRKHINLGEVSAALSAEKEMGGRQPDSYYVHLQDSQVALACLVKGRSSSSELNKLLRRSIPDNAGQNIKAFYGFVRSKLNPADDPRAPKKLKQPAGGVVNVSSLHSASAASVSLPVVTGSDLPSAGSGFAGIKKRNVASTMETSEVKLTKVKDETKRFIPTDNACARMAGVAPGEAAALGSRGPAAILRLIPFPLLLPVKLVGYLCRALLPQRRAPLGLLRYSVRGPLVDLSRDLKVRIALLRPAVALLGFSKAFVHKHQTWSLSFDIKNGSDEDLLDPWLQKRLLKLLRAGAFRATAASPVCASFSTAITPPWRSKEFPAGKPDLTAEQVSKIELGQQQLKFWFWKQEGKLSWESILQDPKVGDFRLSADGCARCCGKRIGEATNPGPRPKSGVRKQRIDRLEDYELLEPQTIAMRQRFWKSFEAWLFQELGEDCLDHLLAAPVLMVKALEAYASLEYAAGTPLHYYRQSELLTPDDLLAEEQESGKQEEGARDNMVPNEESKDCRKDGKVLPSLFSRQLDRESMADAAADADHSQNAQGRSRKKSGRCKPVGLNDASLRPKAAPKPPETSKQLDSAGMAQVSETSAAMQPLARTKRQKRPKENGHAEEPTQGLPGRRKKRRKALGNTAHPEGEHIFQASRASSQELLRESNLEYRRQQLKDKLLELKTQISIQAPNSTHFTVQKSGQNVGHAAGAGGIDDAASSYSYSDDEGRLSVAKTEAERAENRTVVLRNKLEANCGQYVEVIFAYCLEVF</sequence>
<evidence type="ECO:0000256" key="1">
    <source>
        <dbReference type="SAM" id="Coils"/>
    </source>
</evidence>
<keyword evidence="1" id="KW-0175">Coiled coil</keyword>
<keyword evidence="3" id="KW-0812">Transmembrane</keyword>
<dbReference type="EMBL" id="CAMXCT010001471">
    <property type="protein sequence ID" value="CAI3990405.1"/>
    <property type="molecule type" value="Genomic_DNA"/>
</dbReference>
<evidence type="ECO:0000313" key="7">
    <source>
        <dbReference type="Proteomes" id="UP001152797"/>
    </source>
</evidence>
<keyword evidence="6" id="KW-0695">RNA-directed DNA polymerase</keyword>